<dbReference type="GO" id="GO:0005737">
    <property type="term" value="C:cytoplasm"/>
    <property type="evidence" value="ECO:0007669"/>
    <property type="project" value="TreeGrafter"/>
</dbReference>
<organism evidence="1 2">
    <name type="scientific">Vibrio celticus</name>
    <dbReference type="NCBI Taxonomy" id="446372"/>
    <lineage>
        <taxon>Bacteria</taxon>
        <taxon>Pseudomonadati</taxon>
        <taxon>Pseudomonadota</taxon>
        <taxon>Gammaproteobacteria</taxon>
        <taxon>Vibrionales</taxon>
        <taxon>Vibrionaceae</taxon>
        <taxon>Vibrio</taxon>
    </lineage>
</organism>
<keyword evidence="2" id="KW-1185">Reference proteome</keyword>
<dbReference type="AlphaFoldDB" id="A0A1C3JHP8"/>
<dbReference type="Proteomes" id="UP000092819">
    <property type="component" value="Unassembled WGS sequence"/>
</dbReference>
<gene>
    <name evidence="1" type="primary">mhpD</name>
    <name evidence="1" type="ORF">VCE7224_03517</name>
</gene>
<dbReference type="InterPro" id="IPR050772">
    <property type="entry name" value="Hydratase-Decarb/MhpD_sf"/>
</dbReference>
<dbReference type="EMBL" id="FLQZ01000086">
    <property type="protein sequence ID" value="SBT14740.1"/>
    <property type="molecule type" value="Genomic_DNA"/>
</dbReference>
<dbReference type="EC" id="4.2.1.80" evidence="1"/>
<dbReference type="RefSeq" id="WP_017069213.1">
    <property type="nucleotide sequence ID" value="NZ_AP025464.1"/>
</dbReference>
<name>A0A1C3JHP8_9VIBR</name>
<reference evidence="2" key="1">
    <citation type="submission" date="2016-06" db="EMBL/GenBank/DDBJ databases">
        <authorList>
            <person name="Rodrigo-Torres L."/>
            <person name="Arahal D.R."/>
        </authorList>
    </citation>
    <scope>NUCLEOTIDE SEQUENCE [LARGE SCALE GENOMIC DNA]</scope>
    <source>
        <strain evidence="2">CECT 7224</strain>
    </source>
</reference>
<dbReference type="PANTHER" id="PTHR30143:SF0">
    <property type="entry name" value="2-KETO-4-PENTENOATE HYDRATASE"/>
    <property type="match status" value="1"/>
</dbReference>
<dbReference type="Gene3D" id="3.90.850.10">
    <property type="entry name" value="Fumarylacetoacetase-like, C-terminal domain"/>
    <property type="match status" value="1"/>
</dbReference>
<evidence type="ECO:0000313" key="1">
    <source>
        <dbReference type="EMBL" id="SBT14740.1"/>
    </source>
</evidence>
<protein>
    <submittedName>
        <fullName evidence="1">2-keto-4-pentenoate hydratase</fullName>
        <ecNumber evidence="1">4.2.1.80</ecNumber>
    </submittedName>
</protein>
<dbReference type="GO" id="GO:0008684">
    <property type="term" value="F:2-oxopent-4-enoate hydratase activity"/>
    <property type="evidence" value="ECO:0007669"/>
    <property type="project" value="UniProtKB-EC"/>
</dbReference>
<sequence length="254" mass="28348">MTNVFKQAAEELLSRRVAGTKAPRLDEQYRPNNLEDALKIQSSMIDLKSDKVGGWKCLLPLAEDKFVVAPIFSGSVQQGEVCELFADNDVVRVEPEIAFTLAKSLPANQEGYSEEQINEAIGSCHMALELMQSRFADDSGAEFYEKLADGLVNQGLFIGPEIDREKAFTSAEISIEVTQGEQVQAFDGKHPNTLPPSPIYWLINYMTRRGVDFQAGEAIITGSYCGIVEMEFDKPTTFHYEGIGEYQVTFKQKR</sequence>
<proteinExistence type="predicted"/>
<dbReference type="PANTHER" id="PTHR30143">
    <property type="entry name" value="ACID HYDRATASE"/>
    <property type="match status" value="1"/>
</dbReference>
<evidence type="ECO:0000313" key="2">
    <source>
        <dbReference type="Proteomes" id="UP000092819"/>
    </source>
</evidence>
<dbReference type="InterPro" id="IPR036663">
    <property type="entry name" value="Fumarylacetoacetase_C_sf"/>
</dbReference>
<dbReference type="SUPFAM" id="SSF56529">
    <property type="entry name" value="FAH"/>
    <property type="match status" value="1"/>
</dbReference>
<accession>A0A1C3JHP8</accession>
<keyword evidence="1" id="KW-0456">Lyase</keyword>